<keyword evidence="2" id="KW-1185">Reference proteome</keyword>
<dbReference type="Proteomes" id="UP001055149">
    <property type="component" value="Unassembled WGS sequence"/>
</dbReference>
<evidence type="ECO:0008006" key="3">
    <source>
        <dbReference type="Google" id="ProtNLM"/>
    </source>
</evidence>
<dbReference type="EMBL" id="BQXH01000001">
    <property type="protein sequence ID" value="GKS80443.1"/>
    <property type="molecule type" value="Genomic_DNA"/>
</dbReference>
<organism evidence="1 2">
    <name type="scientific">Ligilactobacillus pabuli</name>
    <dbReference type="NCBI Taxonomy" id="2886039"/>
    <lineage>
        <taxon>Bacteria</taxon>
        <taxon>Bacillati</taxon>
        <taxon>Bacillota</taxon>
        <taxon>Bacilli</taxon>
        <taxon>Lactobacillales</taxon>
        <taxon>Lactobacillaceae</taxon>
        <taxon>Ligilactobacillus</taxon>
    </lineage>
</organism>
<name>A0ABQ5JF18_9LACO</name>
<evidence type="ECO:0000313" key="1">
    <source>
        <dbReference type="EMBL" id="GKS80443.1"/>
    </source>
</evidence>
<protein>
    <recommendedName>
        <fullName evidence="3">Transposase</fullName>
    </recommendedName>
</protein>
<proteinExistence type="predicted"/>
<comment type="caution">
    <text evidence="1">The sequence shown here is derived from an EMBL/GenBank/DDBJ whole genome shotgun (WGS) entry which is preliminary data.</text>
</comment>
<gene>
    <name evidence="1" type="ORF">LPAF129_01280</name>
</gene>
<sequence length="66" mass="7779">MEIRSPAIRLKIVDFPTLGRPTKATTGLAINIHLFLKLHFHYFNKFYKYKKPVQEQQAWTGFDLSI</sequence>
<evidence type="ECO:0000313" key="2">
    <source>
        <dbReference type="Proteomes" id="UP001055149"/>
    </source>
</evidence>
<accession>A0ABQ5JF18</accession>
<reference evidence="1" key="1">
    <citation type="journal article" date="2022" name="Int. J. Syst. Evol. Microbiol.">
        <title>A novel species of lactic acid bacteria, Ligilactobacillus pabuli sp. nov., isolated from alfalfa silage.</title>
        <authorList>
            <person name="Tohno M."/>
            <person name="Tanizawa Y."/>
            <person name="Sawada H."/>
            <person name="Sakamoto M."/>
            <person name="Ohkuma M."/>
            <person name="Kobayashi H."/>
        </authorList>
    </citation>
    <scope>NUCLEOTIDE SEQUENCE</scope>
    <source>
        <strain evidence="1">AF129</strain>
    </source>
</reference>